<reference evidence="11" key="1">
    <citation type="journal article" date="2020" name="Stud. Mycol.">
        <title>101 Dothideomycetes genomes: a test case for predicting lifestyles and emergence of pathogens.</title>
        <authorList>
            <person name="Haridas S."/>
            <person name="Albert R."/>
            <person name="Binder M."/>
            <person name="Bloem J."/>
            <person name="Labutti K."/>
            <person name="Salamov A."/>
            <person name="Andreopoulos B."/>
            <person name="Baker S."/>
            <person name="Barry K."/>
            <person name="Bills G."/>
            <person name="Bluhm B."/>
            <person name="Cannon C."/>
            <person name="Castanera R."/>
            <person name="Culley D."/>
            <person name="Daum C."/>
            <person name="Ezra D."/>
            <person name="Gonzalez J."/>
            <person name="Henrissat B."/>
            <person name="Kuo A."/>
            <person name="Liang C."/>
            <person name="Lipzen A."/>
            <person name="Lutzoni F."/>
            <person name="Magnuson J."/>
            <person name="Mondo S."/>
            <person name="Nolan M."/>
            <person name="Ohm R."/>
            <person name="Pangilinan J."/>
            <person name="Park H.-J."/>
            <person name="Ramirez L."/>
            <person name="Alfaro M."/>
            <person name="Sun H."/>
            <person name="Tritt A."/>
            <person name="Yoshinaga Y."/>
            <person name="Zwiers L.-H."/>
            <person name="Turgeon B."/>
            <person name="Goodwin S."/>
            <person name="Spatafora J."/>
            <person name="Crous P."/>
            <person name="Grigoriev I."/>
        </authorList>
    </citation>
    <scope>NUCLEOTIDE SEQUENCE</scope>
    <source>
        <strain evidence="11">HMLAC05119</strain>
    </source>
</reference>
<comment type="subcellular location">
    <subcellularLocation>
        <location evidence="1">Membrane</location>
        <topology evidence="1">Lipid-anchor</topology>
        <topology evidence="1">GPI-anchor</topology>
    </subcellularLocation>
    <subcellularLocation>
        <location evidence="2">Secreted</location>
    </subcellularLocation>
</comment>
<keyword evidence="4" id="KW-0964">Secreted</keyword>
<keyword evidence="8" id="KW-0449">Lipoprotein</keyword>
<name>A0A6A5QY62_AMPQU</name>
<sequence>MRFQVIGLIACAAITSARYLHSYSTSPSNDSLQSSGSSSQPFYNYSRSELSGNFSKYRCMDTSRLISMLPTCLYGCQIKANKADGCAYDDMTCHCANYDTFSKLVEPCAFPPALNGTSTCTMADLSLARPIISEMCTFLNATSYRSYRGCPQELSRGKTLALLALEKENRNFTRNGTDADPLPVNKTLVDNTVTEKGQTGCEG</sequence>
<proteinExistence type="inferred from homology"/>
<evidence type="ECO:0000313" key="12">
    <source>
        <dbReference type="Proteomes" id="UP000800096"/>
    </source>
</evidence>
<keyword evidence="5" id="KW-0325">Glycoprotein</keyword>
<evidence type="ECO:0000256" key="7">
    <source>
        <dbReference type="ARBA" id="ARBA00023157"/>
    </source>
</evidence>
<accession>A0A6A5QY62</accession>
<evidence type="ECO:0000313" key="11">
    <source>
        <dbReference type="EMBL" id="KAF1919800.1"/>
    </source>
</evidence>
<evidence type="ECO:0000256" key="1">
    <source>
        <dbReference type="ARBA" id="ARBA00004589"/>
    </source>
</evidence>
<feature type="chain" id="PRO_5025640990" description="CFEM domain-containing protein" evidence="9">
    <location>
        <begin position="18"/>
        <end position="203"/>
    </location>
</feature>
<keyword evidence="5" id="KW-0336">GPI-anchor</keyword>
<comment type="similarity">
    <text evidence="3">Belongs to the RBT5 family.</text>
</comment>
<evidence type="ECO:0000256" key="6">
    <source>
        <dbReference type="ARBA" id="ARBA00022729"/>
    </source>
</evidence>
<keyword evidence="6 9" id="KW-0732">Signal</keyword>
<dbReference type="InterPro" id="IPR008427">
    <property type="entry name" value="Extracellular_membr_CFEM_dom"/>
</dbReference>
<evidence type="ECO:0000256" key="5">
    <source>
        <dbReference type="ARBA" id="ARBA00022622"/>
    </source>
</evidence>
<dbReference type="Proteomes" id="UP000800096">
    <property type="component" value="Unassembled WGS sequence"/>
</dbReference>
<keyword evidence="7" id="KW-1015">Disulfide bond</keyword>
<evidence type="ECO:0000256" key="2">
    <source>
        <dbReference type="ARBA" id="ARBA00004613"/>
    </source>
</evidence>
<protein>
    <recommendedName>
        <fullName evidence="10">CFEM domain-containing protein</fullName>
    </recommendedName>
</protein>
<evidence type="ECO:0000256" key="4">
    <source>
        <dbReference type="ARBA" id="ARBA00022525"/>
    </source>
</evidence>
<dbReference type="AlphaFoldDB" id="A0A6A5QY62"/>
<dbReference type="OrthoDB" id="3932980at2759"/>
<keyword evidence="5" id="KW-0472">Membrane</keyword>
<dbReference type="Pfam" id="PF05730">
    <property type="entry name" value="CFEM"/>
    <property type="match status" value="1"/>
</dbReference>
<feature type="signal peptide" evidence="9">
    <location>
        <begin position="1"/>
        <end position="17"/>
    </location>
</feature>
<organism evidence="11 12">
    <name type="scientific">Ampelomyces quisqualis</name>
    <name type="common">Powdery mildew agent</name>
    <dbReference type="NCBI Taxonomy" id="50730"/>
    <lineage>
        <taxon>Eukaryota</taxon>
        <taxon>Fungi</taxon>
        <taxon>Dikarya</taxon>
        <taxon>Ascomycota</taxon>
        <taxon>Pezizomycotina</taxon>
        <taxon>Dothideomycetes</taxon>
        <taxon>Pleosporomycetidae</taxon>
        <taxon>Pleosporales</taxon>
        <taxon>Pleosporineae</taxon>
        <taxon>Phaeosphaeriaceae</taxon>
        <taxon>Ampelomyces</taxon>
    </lineage>
</organism>
<evidence type="ECO:0000256" key="9">
    <source>
        <dbReference type="SAM" id="SignalP"/>
    </source>
</evidence>
<evidence type="ECO:0000256" key="3">
    <source>
        <dbReference type="ARBA" id="ARBA00010031"/>
    </source>
</evidence>
<keyword evidence="12" id="KW-1185">Reference proteome</keyword>
<dbReference type="GO" id="GO:0005576">
    <property type="term" value="C:extracellular region"/>
    <property type="evidence" value="ECO:0007669"/>
    <property type="project" value="UniProtKB-SubCell"/>
</dbReference>
<evidence type="ECO:0000256" key="8">
    <source>
        <dbReference type="ARBA" id="ARBA00023288"/>
    </source>
</evidence>
<gene>
    <name evidence="11" type="ORF">BDU57DRAFT_569803</name>
</gene>
<dbReference type="GO" id="GO:0098552">
    <property type="term" value="C:side of membrane"/>
    <property type="evidence" value="ECO:0007669"/>
    <property type="project" value="UniProtKB-KW"/>
</dbReference>
<feature type="domain" description="CFEM" evidence="10">
    <location>
        <begin position="67"/>
        <end position="136"/>
    </location>
</feature>
<evidence type="ECO:0000259" key="10">
    <source>
        <dbReference type="Pfam" id="PF05730"/>
    </source>
</evidence>
<dbReference type="EMBL" id="ML979133">
    <property type="protein sequence ID" value="KAF1919800.1"/>
    <property type="molecule type" value="Genomic_DNA"/>
</dbReference>